<feature type="compositionally biased region" description="Polar residues" evidence="1">
    <location>
        <begin position="79"/>
        <end position="95"/>
    </location>
</feature>
<organism evidence="2 3">
    <name type="scientific">Aspergillus calidoustus</name>
    <dbReference type="NCBI Taxonomy" id="454130"/>
    <lineage>
        <taxon>Eukaryota</taxon>
        <taxon>Fungi</taxon>
        <taxon>Dikarya</taxon>
        <taxon>Ascomycota</taxon>
        <taxon>Pezizomycotina</taxon>
        <taxon>Eurotiomycetes</taxon>
        <taxon>Eurotiomycetidae</taxon>
        <taxon>Eurotiales</taxon>
        <taxon>Aspergillaceae</taxon>
        <taxon>Aspergillus</taxon>
        <taxon>Aspergillus subgen. Nidulantes</taxon>
    </lineage>
</organism>
<dbReference type="EMBL" id="CDMC01000023">
    <property type="protein sequence ID" value="CEL11165.1"/>
    <property type="molecule type" value="Genomic_DNA"/>
</dbReference>
<reference evidence="3" key="1">
    <citation type="journal article" date="2016" name="Genome Announc.">
        <title>Draft genome sequences of fungus Aspergillus calidoustus.</title>
        <authorList>
            <person name="Horn F."/>
            <person name="Linde J."/>
            <person name="Mattern D.J."/>
            <person name="Walther G."/>
            <person name="Guthke R."/>
            <person name="Scherlach K."/>
            <person name="Martin K."/>
            <person name="Brakhage A.A."/>
            <person name="Petzke L."/>
            <person name="Valiante V."/>
        </authorList>
    </citation>
    <scope>NUCLEOTIDE SEQUENCE [LARGE SCALE GENOMIC DNA]</scope>
    <source>
        <strain evidence="3">SF006504</strain>
    </source>
</reference>
<evidence type="ECO:0000256" key="1">
    <source>
        <dbReference type="SAM" id="MobiDB-lite"/>
    </source>
</evidence>
<dbReference type="OrthoDB" id="9997739at2759"/>
<feature type="region of interest" description="Disordered" evidence="1">
    <location>
        <begin position="65"/>
        <end position="153"/>
    </location>
</feature>
<feature type="compositionally biased region" description="Low complexity" evidence="1">
    <location>
        <begin position="96"/>
        <end position="107"/>
    </location>
</feature>
<accession>A0A0U5GIU5</accession>
<feature type="compositionally biased region" description="Polar residues" evidence="1">
    <location>
        <begin position="124"/>
        <end position="136"/>
    </location>
</feature>
<evidence type="ECO:0000313" key="2">
    <source>
        <dbReference type="EMBL" id="CEL11165.1"/>
    </source>
</evidence>
<dbReference type="Proteomes" id="UP000054771">
    <property type="component" value="Unassembled WGS sequence"/>
</dbReference>
<protein>
    <submittedName>
        <fullName evidence="2">Uncharacterized protein</fullName>
    </submittedName>
</protein>
<keyword evidence="3" id="KW-1185">Reference proteome</keyword>
<dbReference type="AlphaFoldDB" id="A0A0U5GIU5"/>
<name>A0A0U5GIU5_ASPCI</name>
<dbReference type="STRING" id="454130.A0A0U5GIU5"/>
<gene>
    <name evidence="2" type="ORF">ASPCAL14270</name>
</gene>
<proteinExistence type="predicted"/>
<evidence type="ECO:0000313" key="3">
    <source>
        <dbReference type="Proteomes" id="UP000054771"/>
    </source>
</evidence>
<sequence length="315" mass="35485">MIHSGEGATRYDVERELIRGAASKYIIDHIEYGWNTNPHGILELTAFDNQTIESVLEYLEKSSYSRHAPNKPYPRATPASGQGSRPQQGLSDNNVTPSSTPSPRPQTELPVGPPLANPSHLANARQSETPASSAASGSDPKSPPSAERLVTKSRRTPEIVVHARVYNFARTNEFPALAEYALGRLKNRLVYEFRSNHEIFPDLDTAVRLIYRHCQKFDSVDDRDPAMLYLTEFVVEKFRLLDRQALGSLLREVGQFAVDVAWGLLDEVSVQEQKIRRLEIIASRCSAVTMMLEKVKGTLMKAKQRARERFRRGRL</sequence>